<feature type="chain" id="PRO_5024889247" description="Bifunctional inhibitor/plant lipid transfer protein/seed storage helical domain-containing protein" evidence="3">
    <location>
        <begin position="25"/>
        <end position="103"/>
    </location>
</feature>
<dbReference type="SUPFAM" id="SSF47699">
    <property type="entry name" value="Bifunctional inhibitor/lipid-transfer protein/seed storage 2S albumin"/>
    <property type="match status" value="1"/>
</dbReference>
<dbReference type="Pfam" id="PF00234">
    <property type="entry name" value="Tryp_alpha_amyl"/>
    <property type="match status" value="1"/>
</dbReference>
<dbReference type="CDD" id="cd01959">
    <property type="entry name" value="nsLTP2"/>
    <property type="match status" value="1"/>
</dbReference>
<gene>
    <name evidence="5" type="ORF">AN1_LOCUS23961</name>
</gene>
<dbReference type="EMBL" id="CACRSJ010000110">
    <property type="protein sequence ID" value="VYS68573.1"/>
    <property type="molecule type" value="Genomic_DNA"/>
</dbReference>
<keyword evidence="1" id="KW-0813">Transport</keyword>
<proteinExistence type="predicted"/>
<dbReference type="InterPro" id="IPR036312">
    <property type="entry name" value="Bifun_inhib/LTP/seed_sf"/>
</dbReference>
<dbReference type="InterPro" id="IPR016140">
    <property type="entry name" value="Bifunc_inhib/LTP/seed_store"/>
</dbReference>
<keyword evidence="3" id="KW-0732">Signal</keyword>
<dbReference type="AlphaFoldDB" id="A0A654G6F4"/>
<dbReference type="GO" id="GO:0006869">
    <property type="term" value="P:lipid transport"/>
    <property type="evidence" value="ECO:0007669"/>
    <property type="project" value="InterPro"/>
</dbReference>
<keyword evidence="2" id="KW-0446">Lipid-binding</keyword>
<dbReference type="PANTHER" id="PTHR33214:SF47">
    <property type="entry name" value="BIFUNCTIONAL INHIBITOR_LIPID-TRANSFER PROTEIN_SEED STORAGE 2S ALBUMIN SUPERFAMILY PROTEIN"/>
    <property type="match status" value="1"/>
</dbReference>
<dbReference type="Gene3D" id="1.10.110.10">
    <property type="entry name" value="Plant lipid-transfer and hydrophobic proteins"/>
    <property type="match status" value="1"/>
</dbReference>
<protein>
    <recommendedName>
        <fullName evidence="4">Bifunctional inhibitor/plant lipid transfer protein/seed storage helical domain-containing protein</fullName>
    </recommendedName>
</protein>
<evidence type="ECO:0000313" key="6">
    <source>
        <dbReference type="Proteomes" id="UP000426265"/>
    </source>
</evidence>
<feature type="domain" description="Bifunctional inhibitor/plant lipid transfer protein/seed storage helical" evidence="4">
    <location>
        <begin position="40"/>
        <end position="103"/>
    </location>
</feature>
<reference evidence="5 6" key="1">
    <citation type="submission" date="2019-11" db="EMBL/GenBank/DDBJ databases">
        <authorList>
            <person name="Jiao W.-B."/>
            <person name="Schneeberger K."/>
        </authorList>
    </citation>
    <scope>NUCLEOTIDE SEQUENCE [LARGE SCALE GENOMIC DNA]</scope>
    <source>
        <strain evidence="6">cv. An-1</strain>
    </source>
</reference>
<dbReference type="InterPro" id="IPR033872">
    <property type="entry name" value="nsLTP2"/>
</dbReference>
<dbReference type="PANTHER" id="PTHR33214">
    <property type="entry name" value="BIFUNCTIONAL INHIBITOR/LIPID-TRANSFER PROTEIN/SEED STORAGE 2S ALBUMIN SUPERFAMILY PROTEIN"/>
    <property type="match status" value="1"/>
</dbReference>
<evidence type="ECO:0000256" key="1">
    <source>
        <dbReference type="ARBA" id="ARBA00022448"/>
    </source>
</evidence>
<dbReference type="ExpressionAtlas" id="A0A654G6F4">
    <property type="expression patterns" value="baseline and differential"/>
</dbReference>
<dbReference type="GO" id="GO:0008289">
    <property type="term" value="F:lipid binding"/>
    <property type="evidence" value="ECO:0007669"/>
    <property type="project" value="UniProtKB-KW"/>
</dbReference>
<organism evidence="5 6">
    <name type="scientific">Arabidopsis thaliana</name>
    <name type="common">Mouse-ear cress</name>
    <dbReference type="NCBI Taxonomy" id="3702"/>
    <lineage>
        <taxon>Eukaryota</taxon>
        <taxon>Viridiplantae</taxon>
        <taxon>Streptophyta</taxon>
        <taxon>Embryophyta</taxon>
        <taxon>Tracheophyta</taxon>
        <taxon>Spermatophyta</taxon>
        <taxon>Magnoliopsida</taxon>
        <taxon>eudicotyledons</taxon>
        <taxon>Gunneridae</taxon>
        <taxon>Pentapetalae</taxon>
        <taxon>rosids</taxon>
        <taxon>malvids</taxon>
        <taxon>Brassicales</taxon>
        <taxon>Brassicaceae</taxon>
        <taxon>Camelineae</taxon>
        <taxon>Arabidopsis</taxon>
    </lineage>
</organism>
<evidence type="ECO:0000313" key="5">
    <source>
        <dbReference type="EMBL" id="VYS68573.1"/>
    </source>
</evidence>
<evidence type="ECO:0000256" key="2">
    <source>
        <dbReference type="ARBA" id="ARBA00023121"/>
    </source>
</evidence>
<name>A0A654G6F4_ARATH</name>
<evidence type="ECO:0000256" key="3">
    <source>
        <dbReference type="SAM" id="SignalP"/>
    </source>
</evidence>
<evidence type="ECO:0000259" key="4">
    <source>
        <dbReference type="Pfam" id="PF00234"/>
    </source>
</evidence>
<sequence>MKFTGVVFILFVLGTMLSPVPVKARVIEGSGEEVNVTCDATQLSSCITAVSTGAPPSTDCCGKLKEHETCLCTYIQNPLYSSYVTSPNARKTLAACDVAYPTC</sequence>
<dbReference type="Proteomes" id="UP000426265">
    <property type="component" value="Unassembled WGS sequence"/>
</dbReference>
<feature type="signal peptide" evidence="3">
    <location>
        <begin position="1"/>
        <end position="24"/>
    </location>
</feature>
<accession>A0A654G6F4</accession>